<feature type="region of interest" description="Disordered" evidence="6">
    <location>
        <begin position="150"/>
        <end position="422"/>
    </location>
</feature>
<dbReference type="GO" id="GO:0007193">
    <property type="term" value="P:adenylate cyclase-inhibiting G protein-coupled receptor signaling pathway"/>
    <property type="evidence" value="ECO:0007669"/>
    <property type="project" value="Ensembl"/>
</dbReference>
<feature type="region of interest" description="Disordered" evidence="6">
    <location>
        <begin position="577"/>
        <end position="905"/>
    </location>
</feature>
<dbReference type="OMA" id="TEMHKDN"/>
<evidence type="ECO:0000256" key="6">
    <source>
        <dbReference type="SAM" id="MobiDB-lite"/>
    </source>
</evidence>
<feature type="compositionally biased region" description="Basic and acidic residues" evidence="6">
    <location>
        <begin position="1948"/>
        <end position="1969"/>
    </location>
</feature>
<gene>
    <name evidence="8" type="primary">AKAP12</name>
</gene>
<dbReference type="GO" id="GO:0005829">
    <property type="term" value="C:cytosol"/>
    <property type="evidence" value="ECO:0007669"/>
    <property type="project" value="Ensembl"/>
</dbReference>
<dbReference type="GO" id="GO:0005886">
    <property type="term" value="C:plasma membrane"/>
    <property type="evidence" value="ECO:0007669"/>
    <property type="project" value="Ensembl"/>
</dbReference>
<feature type="compositionally biased region" description="Basic and acidic residues" evidence="6">
    <location>
        <begin position="1248"/>
        <end position="1264"/>
    </location>
</feature>
<feature type="compositionally biased region" description="Polar residues" evidence="6">
    <location>
        <begin position="1973"/>
        <end position="1994"/>
    </location>
</feature>
<feature type="domain" description="A kinase-anchoring proteins AKAP-5 and AKAP-12 calmodulin (CaM)-binding" evidence="7">
    <location>
        <begin position="684"/>
        <end position="704"/>
    </location>
</feature>
<keyword evidence="9" id="KW-1185">Reference proteome</keyword>
<feature type="compositionally biased region" description="Basic and acidic residues" evidence="6">
    <location>
        <begin position="274"/>
        <end position="309"/>
    </location>
</feature>
<dbReference type="PANTHER" id="PTHR23209:SF4">
    <property type="entry name" value="A-KINASE ANCHOR PROTEIN 12"/>
    <property type="match status" value="1"/>
</dbReference>
<feature type="compositionally biased region" description="Basic and acidic residues" evidence="6">
    <location>
        <begin position="320"/>
        <end position="338"/>
    </location>
</feature>
<feature type="compositionally biased region" description="Low complexity" evidence="6">
    <location>
        <begin position="1101"/>
        <end position="1116"/>
    </location>
</feature>
<evidence type="ECO:0000256" key="3">
    <source>
        <dbReference type="ARBA" id="ARBA00022860"/>
    </source>
</evidence>
<comment type="subcellular location">
    <subcellularLocation>
        <location evidence="1">Membrane</location>
        <topology evidence="1">Lipid-anchor</topology>
    </subcellularLocation>
</comment>
<sequence>MCFLSFSPPLPLQISSYPFPMQLLQKNGQISNINGLTEEELERTLQQGETSGQQTDTVITDVGQREPTNVILKEEIAENMEATQSEATDKDDKDGVKEEQTDAQDAMEQLPLPEEKVEEMEQPSEPQSNDVGFKKVFKFVGFKFTVKKDKTEKSEPVQLLTVKKEDQVSADGAGDHSEVKLEKVEEATQSEVTDPVEKIEETTESEERKDESPPEKLAESPSEEAEGSKVAEVKKDPSKSPESPTALVNETSSPLRKFFTQGWAGFRKKTSFRKPKDDEQLSPEREKQEQEKDGADISVEPSEKEKNEEEKEVVEIPTETSEREKTEKEKRDQEKDVTDVPLQASEKEKTEKEEQEQTVAEIPTEVSEKEKRSEKDMQEQERDVAETPEETTLKEVTVLSEQPVLQETTVNANKEPEGSFEEKIEQVKEYKITLEEKTEIYAEEKSELEAPLSAEVFAEKSDGKMQEKSEPLAPLAMEVFDEKVETKVEAHVSTVEEKEIKAHEAELALDLYAAEQRPSSVPELEGDADLKKVQPTDEVLKDKETVCKTENDLIKQTELVSEDVAVCKPPEGITNEVEMLSSQERAKVQGSPLKKLFTGTGLKKLSGKKHKGKREETKLGEPADQIQHLSDSPESPEEQKAESSASSPEESTEIPSVEKAINAVRASETEEGIPSDSERKRENVTPWASFKKMVTPKKRVRRPSESDKEEEIDKGKTATLSSIESAASENHEEAKENSEDPKLEKNTEEPKRKVDTSVSWEAFICVGSSKKRARKSSSSDEEGGQKPAQEGQKIEEGGENKDTPADTMLTSSQESDHGQGSSSPEQTGSPSEGEGVSTWESFKRLVTPRRKSKTKMEDKTEEPVTAASIEHSTSDGEPGKEESWVSFRKLMPGRRKKKSEGKLEQARVDEAGEILAETVEEDSDVPAVVPLSEYEAAEREKIETQMAVQAEAAQEGTLEEERAEKLQDALETDQSNEGLVHAVTVTVVEGERAVTSIEERSPSWISAAVTETIEQVKEEEKPTKQISEAEVVVEETVVVTKTLPEMRKDTSDDTLMSELELTSEAVTAREEATEVSCAEEATEVSLAEETTEMVSAVSQLPETPDTTEEVTPVQEVDGTEQNLEELNKHTREILEEVAERVKLSDEAQVIGEETVIEVVTQTEEIGLEIKDEEEEITVTSQITVLAEQSLKEQEFGGGDIQLERAETVQEKNEMEENALEEVTEISETCTVMKEHTGETTSLDILTDESQRQAPEHATVERHEEMSEEVSTAETSDSREREFYSSVTITPRAELEVEAEYVTAVKQHIAKEEEKLNLTELPTGETADEGDLKVDEAKVKLSEELKQVVDIKTSLEPECSQVPVSAVPMLSDITAAAVQGGREDATPTWESKGREETVVEAVVQGEVTEAPMEKEEEDSLCTAESKSTGVITTQLHMQSEVTEDPLKKEVAETVLTVESDRTEAVVTDVSPQREVPEVPVQSEVEDAYLTVETEHTKTVVMDIPMQTERAETATQSEVEDSVPTSETKYSETIATEATMQMEVDNTVPPLETKCPEKIETEAVLQSKVEDDVSTLESKCTEGITAGDSVQSEVPEVTVDRERDSTLGSKCSEAVVTEAPVQGDISPKEVPVHGKREEEHVEAKQMLLHTTMSSKDCETKKIESEQILKMEKDFHDSGKLEIAHGDTVYSVQQEVVEPQEDMGSAIPEVESSEAQKASMPVTAASVEEQVISETVMLMESTDEIVQAVASVPEKLPSEIVQDKSPFVTHVEGEKVNGQSIESQSTKIVLKIIQSAVDRLERTEKPMAVSIISESQQQTESTDRSQEGINISEIQKCVLADQQLAKGKETGVSKEQEIQQPSTKEKATLERTKDVPVTADTSKERGSQDSVEIAAIPEEVLSESSGYQKPRVDISVSEDFTKKSADTDQSELKKIEVKQTVEIQCISQQMHVERKEEHHSQSVEDVMTHMEEDVNSQDPTSHYPEMNQSETSLALTD</sequence>
<dbReference type="PANTHER" id="PTHR23209">
    <property type="entry name" value="A-KINASE ANCHOR PROTEIN 12"/>
    <property type="match status" value="1"/>
</dbReference>
<dbReference type="GO" id="GO:0005516">
    <property type="term" value="F:calmodulin binding"/>
    <property type="evidence" value="ECO:0007669"/>
    <property type="project" value="UniProtKB-KW"/>
</dbReference>
<evidence type="ECO:0000256" key="2">
    <source>
        <dbReference type="ARBA" id="ARBA00022553"/>
    </source>
</evidence>
<feature type="region of interest" description="Disordered" evidence="6">
    <location>
        <begin position="1098"/>
        <end position="1117"/>
    </location>
</feature>
<dbReference type="PROSITE" id="PS51893">
    <property type="entry name" value="AKAP_CAM_BD"/>
    <property type="match status" value="3"/>
</dbReference>
<dbReference type="Pfam" id="PF03832">
    <property type="entry name" value="WSK"/>
    <property type="match status" value="2"/>
</dbReference>
<evidence type="ECO:0000256" key="1">
    <source>
        <dbReference type="ARBA" id="ARBA00004635"/>
    </source>
</evidence>
<proteinExistence type="predicted"/>
<feature type="region of interest" description="Disordered" evidence="6">
    <location>
        <begin position="1245"/>
        <end position="1283"/>
    </location>
</feature>
<name>A0A7M4FMI1_CROPO</name>
<feature type="compositionally biased region" description="Basic and acidic residues" evidence="6">
    <location>
        <begin position="729"/>
        <end position="755"/>
    </location>
</feature>
<evidence type="ECO:0000313" key="8">
    <source>
        <dbReference type="Ensembl" id="ENSCPRP00005026226.1"/>
    </source>
</evidence>
<feature type="compositionally biased region" description="Basic and acidic residues" evidence="6">
    <location>
        <begin position="872"/>
        <end position="883"/>
    </location>
</feature>
<dbReference type="GO" id="GO:0010739">
    <property type="term" value="P:positive regulation of protein kinase A signaling"/>
    <property type="evidence" value="ECO:0007669"/>
    <property type="project" value="InterPro"/>
</dbReference>
<evidence type="ECO:0000256" key="4">
    <source>
        <dbReference type="ARBA" id="ARBA00023136"/>
    </source>
</evidence>
<feature type="compositionally biased region" description="Basic and acidic residues" evidence="6">
    <location>
        <begin position="195"/>
        <end position="218"/>
    </location>
</feature>
<dbReference type="InterPro" id="IPR001573">
    <property type="entry name" value="AKAP_WSK"/>
</dbReference>
<feature type="compositionally biased region" description="Basic and acidic residues" evidence="6">
    <location>
        <begin position="702"/>
        <end position="716"/>
    </location>
</feature>
<feature type="compositionally biased region" description="Polar residues" evidence="6">
    <location>
        <begin position="240"/>
        <end position="254"/>
    </location>
</feature>
<organism evidence="8 9">
    <name type="scientific">Crocodylus porosus</name>
    <name type="common">Saltwater crocodile</name>
    <name type="synonym">Estuarine crocodile</name>
    <dbReference type="NCBI Taxonomy" id="8502"/>
    <lineage>
        <taxon>Eukaryota</taxon>
        <taxon>Metazoa</taxon>
        <taxon>Chordata</taxon>
        <taxon>Craniata</taxon>
        <taxon>Vertebrata</taxon>
        <taxon>Euteleostomi</taxon>
        <taxon>Archelosauria</taxon>
        <taxon>Archosauria</taxon>
        <taxon>Crocodylia</taxon>
        <taxon>Longirostres</taxon>
        <taxon>Crocodylidae</taxon>
        <taxon>Crocodylus</taxon>
    </lineage>
</organism>
<dbReference type="GO" id="GO:0008179">
    <property type="term" value="F:adenylate cyclase binding"/>
    <property type="evidence" value="ECO:0007669"/>
    <property type="project" value="Ensembl"/>
</dbReference>
<feature type="compositionally biased region" description="Polar residues" evidence="6">
    <location>
        <begin position="1511"/>
        <end position="1527"/>
    </location>
</feature>
<keyword evidence="3" id="KW-0112">Calmodulin-binding</keyword>
<dbReference type="Ensembl" id="ENSCPRT00005030650.1">
    <property type="protein sequence ID" value="ENSCPRP00005026226.1"/>
    <property type="gene ID" value="ENSCPRG00005018202.1"/>
</dbReference>
<feature type="domain" description="A kinase-anchoring proteins AKAP-5 and AKAP-12 calmodulin (CaM)-binding" evidence="7">
    <location>
        <begin position="836"/>
        <end position="856"/>
    </location>
</feature>
<feature type="region of interest" description="Disordered" evidence="6">
    <location>
        <begin position="1584"/>
        <end position="1607"/>
    </location>
</feature>
<protein>
    <submittedName>
        <fullName evidence="8">A-kinase anchoring protein 12</fullName>
    </submittedName>
</protein>
<dbReference type="Proteomes" id="UP000594220">
    <property type="component" value="Unplaced"/>
</dbReference>
<feature type="compositionally biased region" description="Basic and acidic residues" evidence="6">
    <location>
        <begin position="87"/>
        <end position="100"/>
    </location>
</feature>
<dbReference type="GO" id="GO:0051018">
    <property type="term" value="F:protein kinase A binding"/>
    <property type="evidence" value="ECO:0007669"/>
    <property type="project" value="InterPro"/>
</dbReference>
<feature type="compositionally biased region" description="Polar residues" evidence="6">
    <location>
        <begin position="718"/>
        <end position="728"/>
    </location>
</feature>
<feature type="compositionally biased region" description="Basic and acidic residues" evidence="6">
    <location>
        <begin position="1845"/>
        <end position="1871"/>
    </location>
</feature>
<feature type="compositionally biased region" description="Low complexity" evidence="6">
    <location>
        <begin position="642"/>
        <end position="658"/>
    </location>
</feature>
<feature type="compositionally biased region" description="Low complexity" evidence="6">
    <location>
        <begin position="593"/>
        <end position="604"/>
    </location>
</feature>
<accession>A0A7M4FMI1</accession>
<feature type="compositionally biased region" description="Polar residues" evidence="6">
    <location>
        <begin position="399"/>
        <end position="412"/>
    </location>
</feature>
<feature type="region of interest" description="Disordered" evidence="6">
    <location>
        <begin position="1508"/>
        <end position="1527"/>
    </location>
</feature>
<evidence type="ECO:0000256" key="5">
    <source>
        <dbReference type="ARBA" id="ARBA00023288"/>
    </source>
</evidence>
<feature type="compositionally biased region" description="Basic and acidic residues" evidence="6">
    <location>
        <begin position="792"/>
        <end position="804"/>
    </location>
</feature>
<feature type="compositionally biased region" description="Basic and acidic residues" evidence="6">
    <location>
        <begin position="226"/>
        <end position="239"/>
    </location>
</feature>
<feature type="domain" description="A kinase-anchoring proteins AKAP-5 and AKAP-12 calmodulin (CaM)-binding" evidence="7">
    <location>
        <begin position="881"/>
        <end position="901"/>
    </location>
</feature>
<evidence type="ECO:0000313" key="9">
    <source>
        <dbReference type="Proteomes" id="UP000594220"/>
    </source>
</evidence>
<dbReference type="GeneTree" id="ENSGT00730000111244"/>
<feature type="compositionally biased region" description="Basic and acidic residues" evidence="6">
    <location>
        <begin position="366"/>
        <end position="385"/>
    </location>
</feature>
<dbReference type="InterPro" id="IPR028540">
    <property type="entry name" value="AKAP12"/>
</dbReference>
<evidence type="ECO:0000259" key="7">
    <source>
        <dbReference type="PROSITE" id="PS51893"/>
    </source>
</evidence>
<feature type="region of interest" description="Disordered" evidence="6">
    <location>
        <begin position="1845"/>
        <end position="1905"/>
    </location>
</feature>
<keyword evidence="2" id="KW-0597">Phosphoprotein</keyword>
<feature type="compositionally biased region" description="Polar residues" evidence="6">
    <location>
        <begin position="808"/>
        <end position="830"/>
    </location>
</feature>
<feature type="region of interest" description="Disordered" evidence="6">
    <location>
        <begin position="79"/>
        <end position="132"/>
    </location>
</feature>
<reference evidence="8" key="1">
    <citation type="submission" date="2025-08" db="UniProtKB">
        <authorList>
            <consortium name="Ensembl"/>
        </authorList>
    </citation>
    <scope>IDENTIFICATION</scope>
</reference>
<keyword evidence="5" id="KW-0449">Lipoprotein</keyword>
<feature type="region of interest" description="Disordered" evidence="6">
    <location>
        <begin position="1947"/>
        <end position="1994"/>
    </location>
</feature>
<keyword evidence="4" id="KW-0472">Membrane</keyword>
<feature type="compositionally biased region" description="Basic and acidic residues" evidence="6">
    <location>
        <begin position="162"/>
        <end position="186"/>
    </location>
</feature>
<reference evidence="8" key="2">
    <citation type="submission" date="2025-09" db="UniProtKB">
        <authorList>
            <consortium name="Ensembl"/>
        </authorList>
    </citation>
    <scope>IDENTIFICATION</scope>
</reference>
<dbReference type="GO" id="GO:0090036">
    <property type="term" value="P:regulation of protein kinase C signaling"/>
    <property type="evidence" value="ECO:0007669"/>
    <property type="project" value="InterPro"/>
</dbReference>